<dbReference type="RefSeq" id="XP_013320105.1">
    <property type="nucleotide sequence ID" value="XM_013464651.1"/>
</dbReference>
<protein>
    <recommendedName>
        <fullName evidence="3">Capsule polysaccharide biosynthesis protein</fullName>
    </recommendedName>
</protein>
<dbReference type="GeneID" id="25325872"/>
<dbReference type="EMBL" id="KN847318">
    <property type="protein sequence ID" value="KIW59521.1"/>
    <property type="molecule type" value="Genomic_DNA"/>
</dbReference>
<dbReference type="GO" id="GO:0016757">
    <property type="term" value="F:glycosyltransferase activity"/>
    <property type="evidence" value="ECO:0007669"/>
    <property type="project" value="InterPro"/>
</dbReference>
<dbReference type="Pfam" id="PF05704">
    <property type="entry name" value="Caps_synth"/>
    <property type="match status" value="1"/>
</dbReference>
<dbReference type="InterPro" id="IPR029044">
    <property type="entry name" value="Nucleotide-diphossugar_trans"/>
</dbReference>
<dbReference type="OrthoDB" id="409543at2759"/>
<gene>
    <name evidence="1" type="ORF">PV05_03964</name>
</gene>
<evidence type="ECO:0000313" key="2">
    <source>
        <dbReference type="Proteomes" id="UP000054342"/>
    </source>
</evidence>
<dbReference type="InterPro" id="IPR008441">
    <property type="entry name" value="AfumC-like_glycosyl_Trfase"/>
</dbReference>
<proteinExistence type="predicted"/>
<organism evidence="1 2">
    <name type="scientific">Exophiala xenobiotica</name>
    <dbReference type="NCBI Taxonomy" id="348802"/>
    <lineage>
        <taxon>Eukaryota</taxon>
        <taxon>Fungi</taxon>
        <taxon>Dikarya</taxon>
        <taxon>Ascomycota</taxon>
        <taxon>Pezizomycotina</taxon>
        <taxon>Eurotiomycetes</taxon>
        <taxon>Chaetothyriomycetidae</taxon>
        <taxon>Chaetothyriales</taxon>
        <taxon>Herpotrichiellaceae</taxon>
        <taxon>Exophiala</taxon>
    </lineage>
</organism>
<accession>A0A0D2C402</accession>
<dbReference type="Gene3D" id="3.90.550.20">
    <property type="match status" value="1"/>
</dbReference>
<keyword evidence="2" id="KW-1185">Reference proteome</keyword>
<dbReference type="HOGENOM" id="CLU_061936_0_0_1"/>
<reference evidence="1 2" key="1">
    <citation type="submission" date="2015-01" db="EMBL/GenBank/DDBJ databases">
        <title>The Genome Sequence of Exophiala xenobiotica CBS118157.</title>
        <authorList>
            <consortium name="The Broad Institute Genomics Platform"/>
            <person name="Cuomo C."/>
            <person name="de Hoog S."/>
            <person name="Gorbushina A."/>
            <person name="Stielow B."/>
            <person name="Teixiera M."/>
            <person name="Abouelleil A."/>
            <person name="Chapman S.B."/>
            <person name="Priest M."/>
            <person name="Young S.K."/>
            <person name="Wortman J."/>
            <person name="Nusbaum C."/>
            <person name="Birren B."/>
        </authorList>
    </citation>
    <scope>NUCLEOTIDE SEQUENCE [LARGE SCALE GENOMIC DNA]</scope>
    <source>
        <strain evidence="1 2">CBS 118157</strain>
    </source>
</reference>
<dbReference type="Proteomes" id="UP000054342">
    <property type="component" value="Unassembled WGS sequence"/>
</dbReference>
<dbReference type="SUPFAM" id="SSF53448">
    <property type="entry name" value="Nucleotide-diphospho-sugar transferases"/>
    <property type="match status" value="1"/>
</dbReference>
<evidence type="ECO:0008006" key="3">
    <source>
        <dbReference type="Google" id="ProtNLM"/>
    </source>
</evidence>
<name>A0A0D2C402_9EURO</name>
<dbReference type="AlphaFoldDB" id="A0A0D2C402"/>
<evidence type="ECO:0000313" key="1">
    <source>
        <dbReference type="EMBL" id="KIW59521.1"/>
    </source>
</evidence>
<sequence>MGSKPRFTIPPEYQDQLRVVENPDSRSDDEILHSLQQHAPVTSEKNVWGFWDRGVERMPGWCQGRNVCDWVRISGPSWTVRILDAVPDSPNYALKFVSPDLLPQTFVNGTMTGEYVGPHSCDFLRGACLWTHGGVFMDVGNILFRNFDRVCWNQLADLESPYEVCTALMYGTVMANHFVASRKGNEFIKRWHDLFVHLWQDRTNHDKIIENPLVAFALQLSFKESQDADFKWDFKVEPVVVMNYIAQVLAWIRLCMLEDAGDGFSGVDYWMKHVLLFDSLQESWGAEATAGFGGPKLFNALATKLDAPEDSEEYKTGYNLVWRLFSASTLQKITHGKNLTATPSAGVLWEETGNENKDHEPGTFAELMRYGCTHFEQTRESVKYVQAKRPEMTLKKGLLEP</sequence>